<dbReference type="PROSITE" id="PS51671">
    <property type="entry name" value="ACT"/>
    <property type="match status" value="1"/>
</dbReference>
<dbReference type="EC" id="1.1.1.3" evidence="3"/>
<dbReference type="InterPro" id="IPR001342">
    <property type="entry name" value="HDH_cat"/>
</dbReference>
<name>A0A645H1R7_9ZZZZ</name>
<reference evidence="3" key="1">
    <citation type="submission" date="2019-08" db="EMBL/GenBank/DDBJ databases">
        <authorList>
            <person name="Kucharzyk K."/>
            <person name="Murdoch R.W."/>
            <person name="Higgins S."/>
            <person name="Loffler F."/>
        </authorList>
    </citation>
    <scope>NUCLEOTIDE SEQUENCE</scope>
</reference>
<dbReference type="AlphaFoldDB" id="A0A645H1R7"/>
<dbReference type="SUPFAM" id="SSF55021">
    <property type="entry name" value="ACT-like"/>
    <property type="match status" value="1"/>
</dbReference>
<gene>
    <name evidence="3" type="primary">hom_30</name>
    <name evidence="3" type="ORF">SDC9_180444</name>
</gene>
<organism evidence="3">
    <name type="scientific">bioreactor metagenome</name>
    <dbReference type="NCBI Taxonomy" id="1076179"/>
    <lineage>
        <taxon>unclassified sequences</taxon>
        <taxon>metagenomes</taxon>
        <taxon>ecological metagenomes</taxon>
    </lineage>
</organism>
<comment type="caution">
    <text evidence="3">The sequence shown here is derived from an EMBL/GenBank/DDBJ whole genome shotgun (WGS) entry which is preliminary data.</text>
</comment>
<dbReference type="SUPFAM" id="SSF55347">
    <property type="entry name" value="Glyceraldehyde-3-phosphate dehydrogenase-like, C-terminal domain"/>
    <property type="match status" value="1"/>
</dbReference>
<dbReference type="Gene3D" id="3.30.360.10">
    <property type="entry name" value="Dihydrodipicolinate Reductase, domain 2"/>
    <property type="match status" value="1"/>
</dbReference>
<sequence length="167" mass="18021">MQPAFVPKDHPLASVSNEFNAIFVTGNAVDDLMFYGKGAGPLPTGSAVMGDVIEISRAIAKGAAFDHYAESKAVKMLRYVGEGQNKYYVNMMVKDVPGVLGSICTTFGACGIGIDSVLQLAKDMTESREVPLVFILHEVTRARLDEALDKISSSRFASEINSIIRVM</sequence>
<keyword evidence="1 3" id="KW-0560">Oxidoreductase</keyword>
<evidence type="ECO:0000256" key="1">
    <source>
        <dbReference type="ARBA" id="ARBA00023002"/>
    </source>
</evidence>
<evidence type="ECO:0000313" key="3">
    <source>
        <dbReference type="EMBL" id="MPN32961.1"/>
    </source>
</evidence>
<dbReference type="PANTHER" id="PTHR43331:SF1">
    <property type="entry name" value="HOMOSERINE DEHYDROGENASE"/>
    <property type="match status" value="1"/>
</dbReference>
<proteinExistence type="predicted"/>
<dbReference type="InterPro" id="IPR002912">
    <property type="entry name" value="ACT_dom"/>
</dbReference>
<dbReference type="InterPro" id="IPR045865">
    <property type="entry name" value="ACT-like_dom_sf"/>
</dbReference>
<evidence type="ECO:0000259" key="2">
    <source>
        <dbReference type="PROSITE" id="PS51671"/>
    </source>
</evidence>
<feature type="domain" description="ACT" evidence="2">
    <location>
        <begin position="88"/>
        <end position="165"/>
    </location>
</feature>
<dbReference type="CDD" id="cd04881">
    <property type="entry name" value="ACT_HSDH-Hom"/>
    <property type="match status" value="1"/>
</dbReference>
<dbReference type="Pfam" id="PF00742">
    <property type="entry name" value="Homoserine_dh"/>
    <property type="match status" value="1"/>
</dbReference>
<dbReference type="PANTHER" id="PTHR43331">
    <property type="entry name" value="HOMOSERINE DEHYDROGENASE"/>
    <property type="match status" value="1"/>
</dbReference>
<accession>A0A645H1R7</accession>
<dbReference type="GO" id="GO:0004412">
    <property type="term" value="F:homoserine dehydrogenase activity"/>
    <property type="evidence" value="ECO:0007669"/>
    <property type="project" value="UniProtKB-EC"/>
</dbReference>
<dbReference type="GO" id="GO:0009088">
    <property type="term" value="P:threonine biosynthetic process"/>
    <property type="evidence" value="ECO:0007669"/>
    <property type="project" value="TreeGrafter"/>
</dbReference>
<protein>
    <submittedName>
        <fullName evidence="3">Homoserine dehydrogenase</fullName>
        <ecNumber evidence="3">1.1.1.3</ecNumber>
    </submittedName>
</protein>
<dbReference type="EMBL" id="VSSQ01085240">
    <property type="protein sequence ID" value="MPN32961.1"/>
    <property type="molecule type" value="Genomic_DNA"/>
</dbReference>
<dbReference type="Gene3D" id="3.30.70.260">
    <property type="match status" value="1"/>
</dbReference>